<comment type="cofactor">
    <cofactor evidence="1">
        <name>FAD</name>
        <dbReference type="ChEBI" id="CHEBI:57692"/>
    </cofactor>
</comment>
<evidence type="ECO:0000256" key="4">
    <source>
        <dbReference type="ARBA" id="ARBA00023002"/>
    </source>
</evidence>
<dbReference type="SUPFAM" id="SSF51905">
    <property type="entry name" value="FAD/NAD(P)-binding domain"/>
    <property type="match status" value="1"/>
</dbReference>
<dbReference type="InterPro" id="IPR036188">
    <property type="entry name" value="FAD/NAD-bd_sf"/>
</dbReference>
<evidence type="ECO:0000256" key="1">
    <source>
        <dbReference type="ARBA" id="ARBA00001974"/>
    </source>
</evidence>
<evidence type="ECO:0000256" key="3">
    <source>
        <dbReference type="ARBA" id="ARBA00022827"/>
    </source>
</evidence>
<evidence type="ECO:0000256" key="2">
    <source>
        <dbReference type="ARBA" id="ARBA00022630"/>
    </source>
</evidence>
<accession>A0ABR6WPJ8</accession>
<proteinExistence type="predicted"/>
<dbReference type="Gene3D" id="3.50.50.60">
    <property type="entry name" value="FAD/NAD(P)-binding domain"/>
    <property type="match status" value="1"/>
</dbReference>
<keyword evidence="2" id="KW-0285">Flavoprotein</keyword>
<dbReference type="PANTHER" id="PTHR43400">
    <property type="entry name" value="FUMARATE REDUCTASE"/>
    <property type="match status" value="1"/>
</dbReference>
<gene>
    <name evidence="6" type="ORF">GH807_14555</name>
</gene>
<comment type="caution">
    <text evidence="6">The sequence shown here is derived from an EMBL/GenBank/DDBJ whole genome shotgun (WGS) entry which is preliminary data.</text>
</comment>
<evidence type="ECO:0000259" key="5">
    <source>
        <dbReference type="Pfam" id="PF00890"/>
    </source>
</evidence>
<keyword evidence="3" id="KW-0274">FAD</keyword>
<dbReference type="InterPro" id="IPR027477">
    <property type="entry name" value="Succ_DH/fumarate_Rdtase_cat_sf"/>
</dbReference>
<dbReference type="Pfam" id="PF00890">
    <property type="entry name" value="FAD_binding_2"/>
    <property type="match status" value="1"/>
</dbReference>
<dbReference type="PRINTS" id="PR00368">
    <property type="entry name" value="FADPNR"/>
</dbReference>
<dbReference type="SUPFAM" id="SSF56425">
    <property type="entry name" value="Succinate dehydrogenase/fumarate reductase flavoprotein, catalytic domain"/>
    <property type="match status" value="1"/>
</dbReference>
<dbReference type="Proteomes" id="UP000653358">
    <property type="component" value="Unassembled WGS sequence"/>
</dbReference>
<dbReference type="InterPro" id="IPR003953">
    <property type="entry name" value="FAD-dep_OxRdtase_2_FAD-bd"/>
</dbReference>
<name>A0ABR6WPJ8_9FIRM</name>
<dbReference type="EMBL" id="WJBB01000023">
    <property type="protein sequence ID" value="MBC3798251.1"/>
    <property type="molecule type" value="Genomic_DNA"/>
</dbReference>
<dbReference type="PANTHER" id="PTHR43400:SF10">
    <property type="entry name" value="3-OXOSTEROID 1-DEHYDROGENASE"/>
    <property type="match status" value="1"/>
</dbReference>
<evidence type="ECO:0000313" key="7">
    <source>
        <dbReference type="Proteomes" id="UP000653358"/>
    </source>
</evidence>
<sequence>MKNNEVDILIVAAGPAGLAAAVSAASAGAKVKVFEKMKTTGGTANMAMGPFGVESRVQKNQIEPLTKKMVFEIFMDYSHWHTDSRLVKAYVDKSGDTINWLEDLGVEWYGAVRHFPDSQATWHLPKLSNGTFGHGSGAVIMKALKDKADELGVEFFLETPVKKLITENGAVVGLQAVTADGEEIEERGKAVIIATGGFGSNPQMVFEETGYKLFETLYSFMIPGIDGDGIRMAREIGAAKDNVNMEMCIAFTKVMEYETIDAVCRQPNLLVNLDGNRFFNEYQLCNTTYAGNAITRQRGSAAYVIFDESSKRYYEKYGYDFRALDVTPSNMDNFDAEVERYTEEINGNDFIVVDSIEELAEKTGIDFENLCYTIDEYNKYCDSYDKLYHKDPKYMRPIRKGKIYAGKIIPIAFGSLGGIKINEYCEAINANENIIPGLYAAGSDANSLNRDSYTFVLPGNSMGFAINSGRIAGESAADYVEYLKEQ</sequence>
<keyword evidence="7" id="KW-1185">Reference proteome</keyword>
<feature type="domain" description="FAD-dependent oxidoreductase 2 FAD-binding" evidence="5">
    <location>
        <begin position="7"/>
        <end position="447"/>
    </location>
</feature>
<dbReference type="PRINTS" id="PR00411">
    <property type="entry name" value="PNDRDTASEI"/>
</dbReference>
<reference evidence="6 7" key="1">
    <citation type="journal article" date="2020" name="mSystems">
        <title>Defining Genomic and Predicted Metabolic Features of the Acetobacterium Genus.</title>
        <authorList>
            <person name="Ross D.E."/>
            <person name="Marshall C.W."/>
            <person name="Gulliver D."/>
            <person name="May H.D."/>
            <person name="Norman R.S."/>
        </authorList>
    </citation>
    <scope>NUCLEOTIDE SEQUENCE [LARGE SCALE GENOMIC DNA]</scope>
    <source>
        <strain evidence="6 7">DSM 9173</strain>
    </source>
</reference>
<dbReference type="Gene3D" id="3.90.700.10">
    <property type="entry name" value="Succinate dehydrogenase/fumarate reductase flavoprotein, catalytic domain"/>
    <property type="match status" value="1"/>
</dbReference>
<keyword evidence="4" id="KW-0560">Oxidoreductase</keyword>
<protein>
    <submittedName>
        <fullName evidence="6">FAD-dependent oxidoreductase</fullName>
    </submittedName>
</protein>
<dbReference type="InterPro" id="IPR050315">
    <property type="entry name" value="FAD-oxidoreductase_2"/>
</dbReference>
<dbReference type="RefSeq" id="WP_148605996.1">
    <property type="nucleotide sequence ID" value="NZ_RXYB01000029.1"/>
</dbReference>
<evidence type="ECO:0000313" key="6">
    <source>
        <dbReference type="EMBL" id="MBC3798251.1"/>
    </source>
</evidence>
<organism evidence="6 7">
    <name type="scientific">Acetobacterium tundrae</name>
    <dbReference type="NCBI Taxonomy" id="132932"/>
    <lineage>
        <taxon>Bacteria</taxon>
        <taxon>Bacillati</taxon>
        <taxon>Bacillota</taxon>
        <taxon>Clostridia</taxon>
        <taxon>Eubacteriales</taxon>
        <taxon>Eubacteriaceae</taxon>
        <taxon>Acetobacterium</taxon>
    </lineage>
</organism>